<protein>
    <recommendedName>
        <fullName evidence="10">VPS10 domain-containing protein</fullName>
    </recommendedName>
</protein>
<evidence type="ECO:0000256" key="7">
    <source>
        <dbReference type="SAM" id="MobiDB-lite"/>
    </source>
</evidence>
<dbReference type="Gene3D" id="3.30.60.270">
    <property type="match status" value="2"/>
</dbReference>
<evidence type="ECO:0000259" key="10">
    <source>
        <dbReference type="SMART" id="SM00602"/>
    </source>
</evidence>
<reference evidence="11" key="4">
    <citation type="submission" date="2025-08" db="UniProtKB">
        <authorList>
            <consortium name="RefSeq"/>
        </authorList>
    </citation>
    <scope>IDENTIFICATION</scope>
    <source>
        <strain evidence="11">CBS432</strain>
    </source>
</reference>
<organism evidence="11">
    <name type="scientific">Saccharomyces paradoxus</name>
    <name type="common">Yeast</name>
    <name type="synonym">Saccharomyces douglasii</name>
    <dbReference type="NCBI Taxonomy" id="27291"/>
    <lineage>
        <taxon>Eukaryota</taxon>
        <taxon>Fungi</taxon>
        <taxon>Dikarya</taxon>
        <taxon>Ascomycota</taxon>
        <taxon>Saccharomycotina</taxon>
        <taxon>Saccharomycetes</taxon>
        <taxon>Saccharomycetales</taxon>
        <taxon>Saccharomycetaceae</taxon>
        <taxon>Saccharomyces</taxon>
    </lineage>
</organism>
<dbReference type="KEGG" id="spao:SPAR_N03670"/>
<evidence type="ECO:0000256" key="3">
    <source>
        <dbReference type="ARBA" id="ARBA00022737"/>
    </source>
</evidence>
<dbReference type="FunFam" id="3.30.60.270:FF:000005">
    <property type="entry name" value="Sortilin"/>
    <property type="match status" value="1"/>
</dbReference>
<evidence type="ECO:0000256" key="8">
    <source>
        <dbReference type="SAM" id="Phobius"/>
    </source>
</evidence>
<keyword evidence="3" id="KW-0677">Repeat</keyword>
<dbReference type="FunFam" id="3.30.60.270:FF:000008">
    <property type="entry name" value="Vacuolar protein sorting/targeting protein PEP1"/>
    <property type="match status" value="1"/>
</dbReference>
<dbReference type="PANTHER" id="PTHR12106:SF27">
    <property type="entry name" value="SORTILIN-RELATED RECEPTOR"/>
    <property type="match status" value="1"/>
</dbReference>
<evidence type="ECO:0000256" key="5">
    <source>
        <dbReference type="ARBA" id="ARBA00023136"/>
    </source>
</evidence>
<proteinExistence type="predicted"/>
<feature type="region of interest" description="Disordered" evidence="7">
    <location>
        <begin position="1514"/>
        <end position="1562"/>
    </location>
</feature>
<feature type="compositionally biased region" description="Basic and acidic residues" evidence="7">
    <location>
        <begin position="1518"/>
        <end position="1529"/>
    </location>
</feature>
<dbReference type="GO" id="GO:0005794">
    <property type="term" value="C:Golgi apparatus"/>
    <property type="evidence" value="ECO:0007669"/>
    <property type="project" value="TreeGrafter"/>
</dbReference>
<dbReference type="GO" id="GO:0006896">
    <property type="term" value="P:Golgi to vacuole transport"/>
    <property type="evidence" value="ECO:0007669"/>
    <property type="project" value="TreeGrafter"/>
</dbReference>
<evidence type="ECO:0000313" key="11">
    <source>
        <dbReference type="RefSeq" id="XP_033768997.1"/>
    </source>
</evidence>
<feature type="transmembrane region" description="Helical" evidence="8">
    <location>
        <begin position="1384"/>
        <end position="1404"/>
    </location>
</feature>
<keyword evidence="4 8" id="KW-1133">Transmembrane helix</keyword>
<dbReference type="InterPro" id="IPR006581">
    <property type="entry name" value="VPS10"/>
</dbReference>
<dbReference type="InterPro" id="IPR015943">
    <property type="entry name" value="WD40/YVTN_repeat-like_dom_sf"/>
</dbReference>
<dbReference type="RefSeq" id="XP_033768997.1">
    <property type="nucleotide sequence ID" value="XM_033913106.1"/>
</dbReference>
<dbReference type="Gene3D" id="2.10.70.80">
    <property type="match status" value="1"/>
</dbReference>
<dbReference type="CDD" id="cd15482">
    <property type="entry name" value="Sialidase_non-viral"/>
    <property type="match status" value="2"/>
</dbReference>
<dbReference type="GO" id="GO:0016020">
    <property type="term" value="C:membrane"/>
    <property type="evidence" value="ECO:0007669"/>
    <property type="project" value="UniProtKB-SubCell"/>
</dbReference>
<dbReference type="InterPro" id="IPR031778">
    <property type="entry name" value="Sortilin_N"/>
</dbReference>
<dbReference type="VEuPathDB" id="FungiDB:SPAR_N03670"/>
<dbReference type="PANTHER" id="PTHR12106">
    <property type="entry name" value="SORTILIN RELATED"/>
    <property type="match status" value="1"/>
</dbReference>
<keyword evidence="5 8" id="KW-0472">Membrane</keyword>
<dbReference type="GO" id="GO:0006895">
    <property type="term" value="P:Golgi to endosome transport"/>
    <property type="evidence" value="ECO:0007669"/>
    <property type="project" value="TreeGrafter"/>
</dbReference>
<evidence type="ECO:0000256" key="4">
    <source>
        <dbReference type="ARBA" id="ARBA00022989"/>
    </source>
</evidence>
<keyword evidence="2 8" id="KW-0812">Transmembrane</keyword>
<reference evidence="11" key="3">
    <citation type="submission" date="2025-07" db="EMBL/GenBank/DDBJ databases">
        <authorList>
            <consortium name="NCBI Genome Project"/>
        </authorList>
    </citation>
    <scope>NUCLEOTIDE SEQUENCE</scope>
    <source>
        <strain evidence="11">CBS432</strain>
    </source>
</reference>
<dbReference type="GeneID" id="54633408"/>
<reference evidence="11" key="1">
    <citation type="journal article" date="2017" name="Nat. Genet.">
        <title>Contrasting evolutionary genome dynamics between domesticated and wild yeasts.</title>
        <authorList>
            <person name="Yue J.X."/>
            <person name="Li J."/>
            <person name="Aigrain L."/>
            <person name="Hallin J."/>
            <person name="Persson K."/>
            <person name="Oliver K."/>
            <person name="Bergstrom A."/>
            <person name="Coupland P."/>
            <person name="Warringer J."/>
            <person name="Lagomarsino M.C."/>
            <person name="Fischer G."/>
            <person name="Durbin R."/>
            <person name="Liti G."/>
        </authorList>
    </citation>
    <scope>NUCLEOTIDE SEQUENCE</scope>
    <source>
        <strain evidence="11">CBS432</strain>
    </source>
</reference>
<keyword evidence="9" id="KW-0732">Signal</keyword>
<dbReference type="SMART" id="SM00602">
    <property type="entry name" value="VPS10"/>
    <property type="match status" value="2"/>
</dbReference>
<dbReference type="SUPFAM" id="SSF110296">
    <property type="entry name" value="Oligoxyloglucan reducing end-specific cellobiohydrolase"/>
    <property type="match status" value="3"/>
</dbReference>
<dbReference type="GO" id="GO:0005048">
    <property type="term" value="F:signal sequence binding"/>
    <property type="evidence" value="ECO:0007669"/>
    <property type="project" value="UniProtKB-ARBA"/>
</dbReference>
<evidence type="ECO:0000256" key="2">
    <source>
        <dbReference type="ARBA" id="ARBA00022692"/>
    </source>
</evidence>
<dbReference type="GO" id="GO:0006623">
    <property type="term" value="P:protein targeting to vacuole"/>
    <property type="evidence" value="ECO:0007669"/>
    <property type="project" value="TreeGrafter"/>
</dbReference>
<dbReference type="OrthoDB" id="443634at2759"/>
<name>A0A8B8UZ05_SACPA</name>
<gene>
    <name evidence="11" type="ORF">SPAR_N03670</name>
</gene>
<reference evidence="11" key="2">
    <citation type="submission" date="2020-01" db="EMBL/GenBank/DDBJ databases">
        <title>Population-level Yeast Reference Genomes.</title>
        <authorList>
            <person name="Yue J.-X."/>
        </authorList>
    </citation>
    <scope>NUCLEOTIDE SEQUENCE</scope>
    <source>
        <strain evidence="11">CBS432</strain>
    </source>
</reference>
<accession>A0A8B8UZ05</accession>
<dbReference type="GO" id="GO:0005829">
    <property type="term" value="C:cytosol"/>
    <property type="evidence" value="ECO:0007669"/>
    <property type="project" value="GOC"/>
</dbReference>
<dbReference type="Gene3D" id="2.130.10.10">
    <property type="entry name" value="YVTN repeat-like/Quinoprotein amine dehydrogenase"/>
    <property type="match status" value="1"/>
</dbReference>
<comment type="subcellular location">
    <subcellularLocation>
        <location evidence="1">Membrane</location>
        <topology evidence="1">Single-pass membrane protein</topology>
    </subcellularLocation>
</comment>
<evidence type="ECO:0000256" key="6">
    <source>
        <dbReference type="ARBA" id="ARBA00023180"/>
    </source>
</evidence>
<dbReference type="InterPro" id="IPR050310">
    <property type="entry name" value="VPS10-sortilin"/>
</dbReference>
<dbReference type="Gene3D" id="2.120.10.10">
    <property type="match status" value="1"/>
</dbReference>
<dbReference type="InterPro" id="IPR031777">
    <property type="entry name" value="Sortilin_C"/>
</dbReference>
<feature type="signal peptide" evidence="9">
    <location>
        <begin position="1"/>
        <end position="21"/>
    </location>
</feature>
<evidence type="ECO:0000256" key="1">
    <source>
        <dbReference type="ARBA" id="ARBA00004167"/>
    </source>
</evidence>
<feature type="domain" description="VPS10" evidence="10">
    <location>
        <begin position="45"/>
        <end position="717"/>
    </location>
</feature>
<feature type="domain" description="VPS10" evidence="10">
    <location>
        <begin position="741"/>
        <end position="1372"/>
    </location>
</feature>
<sequence>MILFHALYVIWVFLFLPLLNAEEFIPKVTETLSEYTFSLVGFDDSNTLIRLDNRAVWISFDAGENWETVKEIKERIFRLVIDPLHGQDRAFASIYASPKFYVTDDGGKSWRALTIPIPEEYHIGTDCIITTHPTKKEYLIADCPSYTLNSGVFYGTNKIYLTHDGESFYKIESSLKEKDDDDITTSRCNFVKSCKDSDISGNDASIICLFSNIIYDSEHRLTDTYTQLALSSDGGRTFKEFDEFKDKIVNRYKILKSHVVVLTQDDGHNEMSSMDIWISNDASTFQKAQLPTQLRHVNVNEIDEDSIGRIIIPISTMFTDEKNDQPAPSEILISDSQGLKFSPVKWTPNHQFGYIRLASPDFLKGTIFGSFHPYIDYSHRKGKYGGKIARDETKISVDNGLTWSNLKVVDRENADSFGCDITRSERCSLQNPFYQLEVSNPSAGIMLMTGSVGDGSEFDWEDQKTFISRDSGLTWRLAHNSSGLYATGDLGNIIVYIPYDPNEDGDLQSEFYYSLDQGGTWSEYELTDGISGIRPSQLINTTPDGSGSKFILDGHLITTTNREGKLAILSSSIVYAIDFSAAFDRKTCEEEDFEDWNLADGKCVNGAKYKYRRRKQDARCLVKKAFKDLSLHEIPCNSCSASDYECSFEFVRDTNGQCVPDYNLIALSDICDKSKSKSVLVEPLQLIKGDKCKTPMKIEPVDIPCDEIPKEGSNGKEIVTTENKFDFEIQFYQYFDTVADESLVMLNSIGDAYISHDGGQTMKRFDTDGEKIVEVVFNPYFNSSAYLFGSKGNIFLTHDRGYSFMIAKLPEARQLGMPLDFSAKAQDTFIYYGGKNCESILSPECHAVAYLTKDGGETFTEMLDSAIHCEFAGTLFKYPSNEEMVMCQVKEKSSETRSLVSSVDFFHSDKTTVFENIIGYLSTGGYIIVAVPHENNELRAYVTIDGAEFAEAKFPYGEDIGKQEAFTILGSEEGSIFIHVATNIESGRDFGNLLKSNSNGTSFVTLGHAVNRNTLGYVDFEKVQGLEGIILINIVSNSDKVSENKEDEQLKTKITFNEGSDWNFLKPPKKDSEGKKFSCDSVSLDKCSLHLHGYTERKDIRDTYSSGSALGMMFGVGNVGDRLLPYEECSTFLTTDGGETWAEVKKGSHQWEYGDHGGVLVLVPENAETDSISYSTDFGKTWKDYKFCGDKVFVKDITTVPRDSALRFLLFGEAKNMGSGSFRTYTIDFRNIFERQCKFDITSKESADFEYSPLGSHNGCLFGHRTEFLRKTDEKCFIGNVPLSEFSRNVKNCPCTRHDFECDYNFYKAKDGTCKLVKGLSSANAADICKKEPDLIEYFESSGYRKIPLSTCKGGLKLDAHLAPHPCPGKEWAFKEKYPINTGAYVSVFVTILLVIFFAAWFVYDRGIRRNGGFSRFEEIRLGDDGLIENNNTDRVVNIIVKLGLYLSLITKSAFQHTKTGAAHFSSKLRARFGNKKGPTYSSLLHDQFSNESDGLHEDANDLSSFTDQGSNFEIEQEDAHRPEQERTSQTDQPATSDIPDALPARSSAHKPDSTATRNEDE</sequence>
<feature type="chain" id="PRO_5034481685" description="VPS10 domain-containing protein" evidence="9">
    <location>
        <begin position="22"/>
        <end position="1562"/>
    </location>
</feature>
<dbReference type="Pfam" id="PF15902">
    <property type="entry name" value="Sortilin-Vps10"/>
    <property type="match status" value="2"/>
</dbReference>
<dbReference type="Pfam" id="PF15901">
    <property type="entry name" value="Sortilin_C"/>
    <property type="match status" value="2"/>
</dbReference>
<evidence type="ECO:0000256" key="9">
    <source>
        <dbReference type="SAM" id="SignalP"/>
    </source>
</evidence>
<dbReference type="FunFam" id="2.130.10.10:FF:000998">
    <property type="entry name" value="VPS10 homolog 2"/>
    <property type="match status" value="1"/>
</dbReference>
<keyword evidence="6" id="KW-0325">Glycoprotein</keyword>